<feature type="transmembrane region" description="Helical" evidence="7">
    <location>
        <begin position="392"/>
        <end position="413"/>
    </location>
</feature>
<keyword evidence="4 7" id="KW-0812">Transmembrane</keyword>
<evidence type="ECO:0000256" key="2">
    <source>
        <dbReference type="ARBA" id="ARBA00022475"/>
    </source>
</evidence>
<feature type="transmembrane region" description="Helical" evidence="7">
    <location>
        <begin position="313"/>
        <end position="343"/>
    </location>
</feature>
<evidence type="ECO:0000256" key="3">
    <source>
        <dbReference type="ARBA" id="ARBA00022519"/>
    </source>
</evidence>
<keyword evidence="5 7" id="KW-1133">Transmembrane helix</keyword>
<gene>
    <name evidence="9" type="ORF">DT065_13815</name>
</gene>
<feature type="transmembrane region" description="Helical" evidence="7">
    <location>
        <begin position="240"/>
        <end position="256"/>
    </location>
</feature>
<accession>A0A345C191</accession>
<evidence type="ECO:0000256" key="1">
    <source>
        <dbReference type="ARBA" id="ARBA00004429"/>
    </source>
</evidence>
<feature type="transmembrane region" description="Helical" evidence="7">
    <location>
        <begin position="94"/>
        <end position="117"/>
    </location>
</feature>
<dbReference type="Pfam" id="PF06808">
    <property type="entry name" value="DctM"/>
    <property type="match status" value="1"/>
</dbReference>
<feature type="transmembrane region" description="Helical" evidence="7">
    <location>
        <begin position="54"/>
        <end position="74"/>
    </location>
</feature>
<evidence type="ECO:0000259" key="8">
    <source>
        <dbReference type="Pfam" id="PF06808"/>
    </source>
</evidence>
<feature type="transmembrane region" description="Helical" evidence="7">
    <location>
        <begin position="138"/>
        <end position="161"/>
    </location>
</feature>
<evidence type="ECO:0000256" key="4">
    <source>
        <dbReference type="ARBA" id="ARBA00022692"/>
    </source>
</evidence>
<dbReference type="EMBL" id="CP031092">
    <property type="protein sequence ID" value="AXF56972.1"/>
    <property type="molecule type" value="Genomic_DNA"/>
</dbReference>
<keyword evidence="2" id="KW-1003">Cell membrane</keyword>
<organism evidence="9 10">
    <name type="scientific">Salicibibacter kimchii</name>
    <dbReference type="NCBI Taxonomy" id="2099786"/>
    <lineage>
        <taxon>Bacteria</taxon>
        <taxon>Bacillati</taxon>
        <taxon>Bacillota</taxon>
        <taxon>Bacilli</taxon>
        <taxon>Bacillales</taxon>
        <taxon>Bacillaceae</taxon>
        <taxon>Salicibibacter</taxon>
    </lineage>
</organism>
<evidence type="ECO:0000313" key="9">
    <source>
        <dbReference type="EMBL" id="AXF56972.1"/>
    </source>
</evidence>
<dbReference type="PANTHER" id="PTHR33362:SF2">
    <property type="entry name" value="TRAP TRANSPORTER LARGE PERMEASE PROTEIN"/>
    <property type="match status" value="1"/>
</dbReference>
<dbReference type="PIRSF" id="PIRSF006066">
    <property type="entry name" value="HI0050"/>
    <property type="match status" value="1"/>
</dbReference>
<feature type="transmembrane region" description="Helical" evidence="7">
    <location>
        <begin position="355"/>
        <end position="380"/>
    </location>
</feature>
<comment type="subcellular location">
    <subcellularLocation>
        <location evidence="1">Cell inner membrane</location>
        <topology evidence="1">Multi-pass membrane protein</topology>
    </subcellularLocation>
</comment>
<feature type="transmembrane region" description="Helical" evidence="7">
    <location>
        <begin position="213"/>
        <end position="234"/>
    </location>
</feature>
<keyword evidence="6 7" id="KW-0472">Membrane</keyword>
<keyword evidence="10" id="KW-1185">Reference proteome</keyword>
<evidence type="ECO:0000256" key="6">
    <source>
        <dbReference type="ARBA" id="ARBA00023136"/>
    </source>
</evidence>
<dbReference type="KEGG" id="rue:DT065_13815"/>
<evidence type="ECO:0000256" key="5">
    <source>
        <dbReference type="ARBA" id="ARBA00022989"/>
    </source>
</evidence>
<feature type="transmembrane region" description="Helical" evidence="7">
    <location>
        <begin position="6"/>
        <end position="33"/>
    </location>
</feature>
<sequence length="426" mass="46232">MSIVLVLLFFVLLLMGIPISLVLGIMTVLYFLTVGEMTLLDSTPQQFFSSLENYGLLAIPLFMLAGELMNSGGITSRLVRFAKVIIGHLRGGLAYVSIIANMFLASILGSANAQIAVMSKTLVPEMEKEGYDRSYSTALTMSSSIIAPMLPPSMIFIIYGSLSGTSIGALFMAGIAPGILFAIGFIVLTAVMGYLYNFPKSERATGKEIVKSAYAVLPALSIPFIIIFGILSGWFTPTESAGIGCLLAFLIGKFFYRELKFKNLSNVFINTALSTSTITFLIAMAGAFGWMIAFEQIPQTIADGMLSISENPLIFLLMVNLMLIVLGTVLEGIAALVILVPVFMPLIGIYDIDPIHFGIIISINLTIGLLTPPVGTGLFIASSIARVKFERLIISIIPFLIMSIILLFVITYWEDLVLFLPRMLGY</sequence>
<dbReference type="InterPro" id="IPR010656">
    <property type="entry name" value="DctM"/>
</dbReference>
<dbReference type="Proteomes" id="UP000252100">
    <property type="component" value="Chromosome"/>
</dbReference>
<dbReference type="AlphaFoldDB" id="A0A345C191"/>
<dbReference type="InterPro" id="IPR004681">
    <property type="entry name" value="TRAP_DctM"/>
</dbReference>
<feature type="transmembrane region" description="Helical" evidence="7">
    <location>
        <begin position="268"/>
        <end position="293"/>
    </location>
</feature>
<name>A0A345C191_9BACI</name>
<evidence type="ECO:0000256" key="7">
    <source>
        <dbReference type="SAM" id="Phobius"/>
    </source>
</evidence>
<dbReference type="NCBIfam" id="TIGR00786">
    <property type="entry name" value="dctM"/>
    <property type="match status" value="1"/>
</dbReference>
<feature type="domain" description="TRAP C4-dicarboxylate transport system permease DctM subunit" evidence="8">
    <location>
        <begin position="7"/>
        <end position="413"/>
    </location>
</feature>
<keyword evidence="3" id="KW-0997">Cell inner membrane</keyword>
<dbReference type="OrthoDB" id="9785600at2"/>
<dbReference type="GO" id="GO:0022857">
    <property type="term" value="F:transmembrane transporter activity"/>
    <property type="evidence" value="ECO:0007669"/>
    <property type="project" value="TreeGrafter"/>
</dbReference>
<evidence type="ECO:0000313" key="10">
    <source>
        <dbReference type="Proteomes" id="UP000252100"/>
    </source>
</evidence>
<feature type="transmembrane region" description="Helical" evidence="7">
    <location>
        <begin position="167"/>
        <end position="192"/>
    </location>
</feature>
<dbReference type="RefSeq" id="WP_114374372.1">
    <property type="nucleotide sequence ID" value="NZ_CP031092.1"/>
</dbReference>
<reference evidence="9 10" key="1">
    <citation type="journal article" date="2018" name="J. Microbiol.">
        <title>Salicibibacter kimchii gen. nov., sp. nov., a moderately halophilic and alkalitolerant bacterium in the family Bacillaceae, isolated from kimchi.</title>
        <authorList>
            <person name="Jang J.Y."/>
            <person name="Oh Y.J."/>
            <person name="Lim S.K."/>
            <person name="Park H.K."/>
            <person name="Lee C."/>
            <person name="Kim J.Y."/>
            <person name="Lee M.A."/>
            <person name="Choi H.J."/>
        </authorList>
    </citation>
    <scope>NUCLEOTIDE SEQUENCE [LARGE SCALE GENOMIC DNA]</scope>
    <source>
        <strain evidence="9 10">NKC1-1</strain>
    </source>
</reference>
<proteinExistence type="predicted"/>
<dbReference type="GO" id="GO:0005886">
    <property type="term" value="C:plasma membrane"/>
    <property type="evidence" value="ECO:0007669"/>
    <property type="project" value="UniProtKB-SubCell"/>
</dbReference>
<protein>
    <submittedName>
        <fullName evidence="9">TRAP transporter large permease</fullName>
    </submittedName>
</protein>
<dbReference type="PANTHER" id="PTHR33362">
    <property type="entry name" value="SIALIC ACID TRAP TRANSPORTER PERMEASE PROTEIN SIAT-RELATED"/>
    <property type="match status" value="1"/>
</dbReference>